<dbReference type="EMBL" id="CM029050">
    <property type="protein sequence ID" value="KAG2565476.1"/>
    <property type="molecule type" value="Genomic_DNA"/>
</dbReference>
<evidence type="ECO:0000313" key="1">
    <source>
        <dbReference type="EMBL" id="KAG2565476.1"/>
    </source>
</evidence>
<evidence type="ECO:0000313" key="2">
    <source>
        <dbReference type="Proteomes" id="UP000823388"/>
    </source>
</evidence>
<organism evidence="1 2">
    <name type="scientific">Panicum virgatum</name>
    <name type="common">Blackwell switchgrass</name>
    <dbReference type="NCBI Taxonomy" id="38727"/>
    <lineage>
        <taxon>Eukaryota</taxon>
        <taxon>Viridiplantae</taxon>
        <taxon>Streptophyta</taxon>
        <taxon>Embryophyta</taxon>
        <taxon>Tracheophyta</taxon>
        <taxon>Spermatophyta</taxon>
        <taxon>Magnoliopsida</taxon>
        <taxon>Liliopsida</taxon>
        <taxon>Poales</taxon>
        <taxon>Poaceae</taxon>
        <taxon>PACMAD clade</taxon>
        <taxon>Panicoideae</taxon>
        <taxon>Panicodae</taxon>
        <taxon>Paniceae</taxon>
        <taxon>Panicinae</taxon>
        <taxon>Panicum</taxon>
        <taxon>Panicum sect. Hiantes</taxon>
    </lineage>
</organism>
<dbReference type="Proteomes" id="UP000823388">
    <property type="component" value="Chromosome 7N"/>
</dbReference>
<protein>
    <submittedName>
        <fullName evidence="1">Uncharacterized protein</fullName>
    </submittedName>
</protein>
<name>A0A8T0Q315_PANVG</name>
<proteinExistence type="predicted"/>
<accession>A0A8T0Q315</accession>
<keyword evidence="2" id="KW-1185">Reference proteome</keyword>
<comment type="caution">
    <text evidence="1">The sequence shown here is derived from an EMBL/GenBank/DDBJ whole genome shotgun (WGS) entry which is preliminary data.</text>
</comment>
<reference evidence="1" key="1">
    <citation type="submission" date="2020-05" db="EMBL/GenBank/DDBJ databases">
        <title>WGS assembly of Panicum virgatum.</title>
        <authorList>
            <person name="Lovell J.T."/>
            <person name="Jenkins J."/>
            <person name="Shu S."/>
            <person name="Juenger T.E."/>
            <person name="Schmutz J."/>
        </authorList>
    </citation>
    <scope>NUCLEOTIDE SEQUENCE</scope>
    <source>
        <strain evidence="1">AP13</strain>
    </source>
</reference>
<dbReference type="AlphaFoldDB" id="A0A8T0Q315"/>
<sequence>MILEAIPHPAAQVNDAIGPHALTLSYSACNGSDQKSKLQLQECIYLSDCQQMADTLHDLQNSYATLLISIRDLQSQRLYQ</sequence>
<gene>
    <name evidence="1" type="ORF">PVAP13_7NG037117</name>
</gene>